<gene>
    <name evidence="1" type="ORF">LCGC14_2331950</name>
</gene>
<dbReference type="AlphaFoldDB" id="A0A0F9ESC5"/>
<name>A0A0F9ESC5_9ZZZZ</name>
<protein>
    <submittedName>
        <fullName evidence="1">Uncharacterized protein</fullName>
    </submittedName>
</protein>
<accession>A0A0F9ESC5</accession>
<evidence type="ECO:0000313" key="1">
    <source>
        <dbReference type="EMBL" id="KKL47800.1"/>
    </source>
</evidence>
<dbReference type="EMBL" id="LAZR01033540">
    <property type="protein sequence ID" value="KKL47800.1"/>
    <property type="molecule type" value="Genomic_DNA"/>
</dbReference>
<comment type="caution">
    <text evidence="1">The sequence shown here is derived from an EMBL/GenBank/DDBJ whole genome shotgun (WGS) entry which is preliminary data.</text>
</comment>
<reference evidence="1" key="1">
    <citation type="journal article" date="2015" name="Nature">
        <title>Complex archaea that bridge the gap between prokaryotes and eukaryotes.</title>
        <authorList>
            <person name="Spang A."/>
            <person name="Saw J.H."/>
            <person name="Jorgensen S.L."/>
            <person name="Zaremba-Niedzwiedzka K."/>
            <person name="Martijn J."/>
            <person name="Lind A.E."/>
            <person name="van Eijk R."/>
            <person name="Schleper C."/>
            <person name="Guy L."/>
            <person name="Ettema T.J."/>
        </authorList>
    </citation>
    <scope>NUCLEOTIDE SEQUENCE</scope>
</reference>
<organism evidence="1">
    <name type="scientific">marine sediment metagenome</name>
    <dbReference type="NCBI Taxonomy" id="412755"/>
    <lineage>
        <taxon>unclassified sequences</taxon>
        <taxon>metagenomes</taxon>
        <taxon>ecological metagenomes</taxon>
    </lineage>
</organism>
<proteinExistence type="predicted"/>
<sequence length="173" mass="19005">MAVSTISAPTIVHMPQQQPNDVVGKWFGIVQALGDVSGGFVVLTVRIPGEQFEKYLWNLEDFSGFSDGVDPGYSEVVYTLQTIQGSPGFLRSQGSQGPGGGIRFSPSSVIYSFSRYSIAEGGAPSIYGAHSLLRWSWQNNISGQDYYLYAFGYCWDRSELRRLGLPPRFPGGF</sequence>